<dbReference type="Proteomes" id="UP001168821">
    <property type="component" value="Unassembled WGS sequence"/>
</dbReference>
<protein>
    <submittedName>
        <fullName evidence="1">Uncharacterized protein</fullName>
    </submittedName>
</protein>
<proteinExistence type="predicted"/>
<accession>A0AA38I5Q7</accession>
<organism evidence="1 2">
    <name type="scientific">Zophobas morio</name>
    <dbReference type="NCBI Taxonomy" id="2755281"/>
    <lineage>
        <taxon>Eukaryota</taxon>
        <taxon>Metazoa</taxon>
        <taxon>Ecdysozoa</taxon>
        <taxon>Arthropoda</taxon>
        <taxon>Hexapoda</taxon>
        <taxon>Insecta</taxon>
        <taxon>Pterygota</taxon>
        <taxon>Neoptera</taxon>
        <taxon>Endopterygota</taxon>
        <taxon>Coleoptera</taxon>
        <taxon>Polyphaga</taxon>
        <taxon>Cucujiformia</taxon>
        <taxon>Tenebrionidae</taxon>
        <taxon>Zophobas</taxon>
    </lineage>
</organism>
<keyword evidence="2" id="KW-1185">Reference proteome</keyword>
<gene>
    <name evidence="1" type="ORF">Zmor_021409</name>
</gene>
<sequence length="119" mass="13074">MLGTAVHQHASSRINLIRATLNSGKTLPEYRVSASSRRELITTVSTRTSGHDEEGWKRPSTTANTELGHRRCSARYHPCPTINTSADTCSAQPLSHLITTNICTFKPLCGPALLLVLYR</sequence>
<evidence type="ECO:0000313" key="2">
    <source>
        <dbReference type="Proteomes" id="UP001168821"/>
    </source>
</evidence>
<reference evidence="1" key="1">
    <citation type="journal article" date="2023" name="G3 (Bethesda)">
        <title>Whole genome assemblies of Zophobas morio and Tenebrio molitor.</title>
        <authorList>
            <person name="Kaur S."/>
            <person name="Stinson S.A."/>
            <person name="diCenzo G.C."/>
        </authorList>
    </citation>
    <scope>NUCLEOTIDE SEQUENCE</scope>
    <source>
        <strain evidence="1">QUZm001</strain>
    </source>
</reference>
<dbReference type="EMBL" id="JALNTZ010000006">
    <property type="protein sequence ID" value="KAJ3649682.1"/>
    <property type="molecule type" value="Genomic_DNA"/>
</dbReference>
<dbReference type="AlphaFoldDB" id="A0AA38I5Q7"/>
<evidence type="ECO:0000313" key="1">
    <source>
        <dbReference type="EMBL" id="KAJ3649682.1"/>
    </source>
</evidence>
<comment type="caution">
    <text evidence="1">The sequence shown here is derived from an EMBL/GenBank/DDBJ whole genome shotgun (WGS) entry which is preliminary data.</text>
</comment>
<name>A0AA38I5Q7_9CUCU</name>